<dbReference type="Gene3D" id="3.30.160.60">
    <property type="entry name" value="Classic Zinc Finger"/>
    <property type="match status" value="1"/>
</dbReference>
<feature type="region of interest" description="Disordered" evidence="1">
    <location>
        <begin position="470"/>
        <end position="504"/>
    </location>
</feature>
<feature type="region of interest" description="Disordered" evidence="1">
    <location>
        <begin position="653"/>
        <end position="681"/>
    </location>
</feature>
<feature type="region of interest" description="Disordered" evidence="1">
    <location>
        <begin position="1172"/>
        <end position="1209"/>
    </location>
</feature>
<dbReference type="Proteomes" id="UP000504603">
    <property type="component" value="Unplaced"/>
</dbReference>
<dbReference type="KEGG" id="mcha:111013341"/>
<feature type="region of interest" description="Disordered" evidence="1">
    <location>
        <begin position="1120"/>
        <end position="1148"/>
    </location>
</feature>
<feature type="compositionally biased region" description="Basic and acidic residues" evidence="1">
    <location>
        <begin position="749"/>
        <end position="762"/>
    </location>
</feature>
<feature type="region of interest" description="Disordered" evidence="1">
    <location>
        <begin position="1372"/>
        <end position="1400"/>
    </location>
</feature>
<feature type="region of interest" description="Disordered" evidence="1">
    <location>
        <begin position="1"/>
        <end position="44"/>
    </location>
</feature>
<proteinExistence type="predicted"/>
<keyword evidence="2" id="KW-1185">Reference proteome</keyword>
<gene>
    <name evidence="3" type="primary">LOC111013341</name>
</gene>
<sequence length="1419" mass="156884">MLSIENPPPDPPYQQQQLRINNHDDDDERASQNLPLPEEEDPSNAAVLDHSSTTFSNFSLRDYVFGARSKDIQNNWPFSLKHLQLCLKHGVKDLLPPFQSPDLVRNQCLVQCGGGSSTSEFQDISVFDGEFSGRKEHGELDTSDAKLDEKQVSTCIESSSWRCEGENNGFSSTMTSISQPQKELVSTSGPSSSSLKTDRLLETPAEVETSGFLESEKNESKIKASGKRCKLIRKSTNHTDQTSAADIAMSFSTVSESMASKICPVCKTFSSSSNTTLNAHIDQCLSIASTPKCTSDSKLTRYRIKPRKTKLMVDIYATARVCTLEELDRRNGTAWASLSGLPAQDIENCQANGGKKQKVVPVHPEDIGNSGSVYIDANGTKLRILSKFNSPSSVLKVQDDDLGSRKLRGLKARKLHSAKKKKCHTSKHHKYFKVAAQGRKVSSQKCISQVQEAHNQRKGSSSLEVHKITKQAKPHDSGTLQQWACSKRTRASKSTRKEGYQPSTFKWHVPHGTAVDTDRSVLANSFIERSQVQDQTNFSENCVSSPESSERTDYTEYEAPISDMGGWSPVRRSLRSSFSGEMIDSGSLMQKKKITNHLRKGSYFVGNNCLLKPQNANGKIMKNYPASDVPPGSNNKLSRNWHENALKARRKEVLASSRSSITGSKSPEFNRISTCEKPGDHFGSHVEEEITAWHSELDHSHSLSDRSIDSQSEKEEVTEVVSPKVSSELKNRSKREAMSEAISLSSSESEPKYDRHHEEENMDSHVKMGAEFQEKIESLELASKESLFHEDVSVDSSSKLAPKESFMCFCKSMDPQFLKSNSNAKIRCGMPQSTQNCSCSFYGDGTKGGFSESSFGHGQEMFFADEDCSAMIGHDVHNGRELDSEVRRGKSCFEVDPISIPGPPGSFLPSPPRDMRSEEFRGNSSLSNSWVHSCQDQHDLIDGDSSGSPISATSTISNSAASRSCLKLNNSYGVSDVFHDKLGSVSPNAGALPFVENDVGLPHVTCMGDGRTNGDMFKTNKLSVERGTLSVVNDAQPCRCQRVGRMSHSINVTFQEPQLIRHQASRLETMPVMERKQITYSLNGRPNSFDILPEASSLGNCRHSLSENMEFPIAKSSLKAHPSDGFSDPGSRFSRSKCEPASPATSNPVLRLMGKNLMVVNKDEEDIPMPVKQQHPQLNHVSSTQAPSYVNSSSQNTRSSFPHWQHQDSLKDQNAGNVFGWSLDVRLSKGFRNPANLNMPPSHVREPAALLLKQQTDSEHTASRAYKSDYNLHSCMSEAPNQPERKLNEASVYNTNRTTIKMPDHHHQQMNAIKEINPMGDASSYCEARLMANDPKYPGGMMTTLQIIAPGVSIPFTSSGNPLHVNPYCYQPKEGSNPDKHTTARSSSFQSVLSGKDHTSPVKWDCTSEAPYVCRRGVF</sequence>
<feature type="compositionally biased region" description="Pro residues" evidence="1">
    <location>
        <begin position="1"/>
        <end position="12"/>
    </location>
</feature>
<feature type="compositionally biased region" description="Basic and acidic residues" evidence="1">
    <location>
        <begin position="727"/>
        <end position="738"/>
    </location>
</feature>
<dbReference type="RefSeq" id="XP_022143465.1">
    <property type="nucleotide sequence ID" value="XM_022287773.1"/>
</dbReference>
<dbReference type="PANTHER" id="PTHR35767:SF1">
    <property type="entry name" value="HAPLESS PROTEIN"/>
    <property type="match status" value="1"/>
</dbReference>
<organism evidence="2 3">
    <name type="scientific">Momordica charantia</name>
    <name type="common">Bitter gourd</name>
    <name type="synonym">Balsam pear</name>
    <dbReference type="NCBI Taxonomy" id="3673"/>
    <lineage>
        <taxon>Eukaryota</taxon>
        <taxon>Viridiplantae</taxon>
        <taxon>Streptophyta</taxon>
        <taxon>Embryophyta</taxon>
        <taxon>Tracheophyta</taxon>
        <taxon>Spermatophyta</taxon>
        <taxon>Magnoliopsida</taxon>
        <taxon>eudicotyledons</taxon>
        <taxon>Gunneridae</taxon>
        <taxon>Pentapetalae</taxon>
        <taxon>rosids</taxon>
        <taxon>fabids</taxon>
        <taxon>Cucurbitales</taxon>
        <taxon>Cucurbitaceae</taxon>
        <taxon>Momordiceae</taxon>
        <taxon>Momordica</taxon>
    </lineage>
</organism>
<dbReference type="PANTHER" id="PTHR35767">
    <property type="entry name" value="HAPLESS PROTEIN"/>
    <property type="match status" value="1"/>
</dbReference>
<reference evidence="3" key="1">
    <citation type="submission" date="2025-08" db="UniProtKB">
        <authorList>
            <consortium name="RefSeq"/>
        </authorList>
    </citation>
    <scope>IDENTIFICATION</scope>
    <source>
        <strain evidence="3">OHB3-1</strain>
    </source>
</reference>
<evidence type="ECO:0000256" key="1">
    <source>
        <dbReference type="SAM" id="MobiDB-lite"/>
    </source>
</evidence>
<evidence type="ECO:0000313" key="3">
    <source>
        <dbReference type="RefSeq" id="XP_022143465.1"/>
    </source>
</evidence>
<accession>A0A6J1CNV9</accession>
<feature type="region of interest" description="Disordered" evidence="1">
    <location>
        <begin position="171"/>
        <end position="198"/>
    </location>
</feature>
<feature type="compositionally biased region" description="Polar residues" evidence="1">
    <location>
        <begin position="1384"/>
        <end position="1393"/>
    </location>
</feature>
<feature type="compositionally biased region" description="Basic and acidic residues" evidence="1">
    <location>
        <begin position="701"/>
        <end position="717"/>
    </location>
</feature>
<feature type="compositionally biased region" description="Polar residues" evidence="1">
    <location>
        <begin position="1174"/>
        <end position="1202"/>
    </location>
</feature>
<feature type="compositionally biased region" description="Low complexity" evidence="1">
    <location>
        <begin position="739"/>
        <end position="748"/>
    </location>
</feature>
<feature type="compositionally biased region" description="Polar residues" evidence="1">
    <location>
        <begin position="656"/>
        <end position="673"/>
    </location>
</feature>
<evidence type="ECO:0000313" key="2">
    <source>
        <dbReference type="Proteomes" id="UP000504603"/>
    </source>
</evidence>
<dbReference type="GeneID" id="111013341"/>
<feature type="compositionally biased region" description="Polar residues" evidence="1">
    <location>
        <begin position="171"/>
        <end position="185"/>
    </location>
</feature>
<feature type="region of interest" description="Disordered" evidence="1">
    <location>
        <begin position="701"/>
        <end position="762"/>
    </location>
</feature>
<dbReference type="OrthoDB" id="1929441at2759"/>
<protein>
    <submittedName>
        <fullName evidence="3">Uncharacterized protein LOC111013341</fullName>
    </submittedName>
</protein>
<name>A0A6J1CNV9_MOMCH</name>